<dbReference type="EMBL" id="KZ772835">
    <property type="protein sequence ID" value="PTQ28389.1"/>
    <property type="molecule type" value="Genomic_DNA"/>
</dbReference>
<name>A0A2R6W3F2_MARPO</name>
<gene>
    <name evidence="2" type="ORF">MARPO_0165s0016</name>
</gene>
<organism evidence="2 3">
    <name type="scientific">Marchantia polymorpha</name>
    <name type="common">Common liverwort</name>
    <name type="synonym">Marchantia aquatica</name>
    <dbReference type="NCBI Taxonomy" id="3197"/>
    <lineage>
        <taxon>Eukaryota</taxon>
        <taxon>Viridiplantae</taxon>
        <taxon>Streptophyta</taxon>
        <taxon>Embryophyta</taxon>
        <taxon>Marchantiophyta</taxon>
        <taxon>Marchantiopsida</taxon>
        <taxon>Marchantiidae</taxon>
        <taxon>Marchantiales</taxon>
        <taxon>Marchantiaceae</taxon>
        <taxon>Marchantia</taxon>
    </lineage>
</organism>
<dbReference type="Proteomes" id="UP000244005">
    <property type="component" value="Unassembled WGS sequence"/>
</dbReference>
<dbReference type="Gramene" id="Mp7g18560.1">
    <property type="protein sequence ID" value="Mp7g18560.1.cds1"/>
    <property type="gene ID" value="Mp7g18560"/>
</dbReference>
<dbReference type="AlphaFoldDB" id="A0A2R6W3F2"/>
<evidence type="ECO:0000313" key="2">
    <source>
        <dbReference type="EMBL" id="PTQ28389.1"/>
    </source>
</evidence>
<sequence>MDSPDRQEPDRGFIAFSEDNELLSSRRMITAFIISDTIIARKYLLDLMENLRQISSNSPYHLDNLDHGPQDVRSQRASNHVSF</sequence>
<proteinExistence type="predicted"/>
<protein>
    <submittedName>
        <fullName evidence="2">Uncharacterized protein</fullName>
    </submittedName>
</protein>
<accession>A0A2R6W3F2</accession>
<evidence type="ECO:0000256" key="1">
    <source>
        <dbReference type="SAM" id="MobiDB-lite"/>
    </source>
</evidence>
<evidence type="ECO:0000313" key="3">
    <source>
        <dbReference type="Proteomes" id="UP000244005"/>
    </source>
</evidence>
<feature type="compositionally biased region" description="Basic and acidic residues" evidence="1">
    <location>
        <begin position="63"/>
        <end position="74"/>
    </location>
</feature>
<reference evidence="3" key="1">
    <citation type="journal article" date="2017" name="Cell">
        <title>Insights into land plant evolution garnered from the Marchantia polymorpha genome.</title>
        <authorList>
            <person name="Bowman J.L."/>
            <person name="Kohchi T."/>
            <person name="Yamato K.T."/>
            <person name="Jenkins J."/>
            <person name="Shu S."/>
            <person name="Ishizaki K."/>
            <person name="Yamaoka S."/>
            <person name="Nishihama R."/>
            <person name="Nakamura Y."/>
            <person name="Berger F."/>
            <person name="Adam C."/>
            <person name="Aki S.S."/>
            <person name="Althoff F."/>
            <person name="Araki T."/>
            <person name="Arteaga-Vazquez M.A."/>
            <person name="Balasubrmanian S."/>
            <person name="Barry K."/>
            <person name="Bauer D."/>
            <person name="Boehm C.R."/>
            <person name="Briginshaw L."/>
            <person name="Caballero-Perez J."/>
            <person name="Catarino B."/>
            <person name="Chen F."/>
            <person name="Chiyoda S."/>
            <person name="Chovatia M."/>
            <person name="Davies K.M."/>
            <person name="Delmans M."/>
            <person name="Demura T."/>
            <person name="Dierschke T."/>
            <person name="Dolan L."/>
            <person name="Dorantes-Acosta A.E."/>
            <person name="Eklund D.M."/>
            <person name="Florent S.N."/>
            <person name="Flores-Sandoval E."/>
            <person name="Fujiyama A."/>
            <person name="Fukuzawa H."/>
            <person name="Galik B."/>
            <person name="Grimanelli D."/>
            <person name="Grimwood J."/>
            <person name="Grossniklaus U."/>
            <person name="Hamada T."/>
            <person name="Haseloff J."/>
            <person name="Hetherington A.J."/>
            <person name="Higo A."/>
            <person name="Hirakawa Y."/>
            <person name="Hundley H.N."/>
            <person name="Ikeda Y."/>
            <person name="Inoue K."/>
            <person name="Inoue S.I."/>
            <person name="Ishida S."/>
            <person name="Jia Q."/>
            <person name="Kakita M."/>
            <person name="Kanazawa T."/>
            <person name="Kawai Y."/>
            <person name="Kawashima T."/>
            <person name="Kennedy M."/>
            <person name="Kinose K."/>
            <person name="Kinoshita T."/>
            <person name="Kohara Y."/>
            <person name="Koide E."/>
            <person name="Komatsu K."/>
            <person name="Kopischke S."/>
            <person name="Kubo M."/>
            <person name="Kyozuka J."/>
            <person name="Lagercrantz U."/>
            <person name="Lin S.S."/>
            <person name="Lindquist E."/>
            <person name="Lipzen A.M."/>
            <person name="Lu C.W."/>
            <person name="De Luna E."/>
            <person name="Martienssen R.A."/>
            <person name="Minamino N."/>
            <person name="Mizutani M."/>
            <person name="Mizutani M."/>
            <person name="Mochizuki N."/>
            <person name="Monte I."/>
            <person name="Mosher R."/>
            <person name="Nagasaki H."/>
            <person name="Nakagami H."/>
            <person name="Naramoto S."/>
            <person name="Nishitani K."/>
            <person name="Ohtani M."/>
            <person name="Okamoto T."/>
            <person name="Okumura M."/>
            <person name="Phillips J."/>
            <person name="Pollak B."/>
            <person name="Reinders A."/>
            <person name="Rovekamp M."/>
            <person name="Sano R."/>
            <person name="Sawa S."/>
            <person name="Schmid M.W."/>
            <person name="Shirakawa M."/>
            <person name="Solano R."/>
            <person name="Spunde A."/>
            <person name="Suetsugu N."/>
            <person name="Sugano S."/>
            <person name="Sugiyama A."/>
            <person name="Sun R."/>
            <person name="Suzuki Y."/>
            <person name="Takenaka M."/>
            <person name="Takezawa D."/>
            <person name="Tomogane H."/>
            <person name="Tsuzuki M."/>
            <person name="Ueda T."/>
            <person name="Umeda M."/>
            <person name="Ward J.M."/>
            <person name="Watanabe Y."/>
            <person name="Yazaki K."/>
            <person name="Yokoyama R."/>
            <person name="Yoshitake Y."/>
            <person name="Yotsui I."/>
            <person name="Zachgo S."/>
            <person name="Schmutz J."/>
        </authorList>
    </citation>
    <scope>NUCLEOTIDE SEQUENCE [LARGE SCALE GENOMIC DNA]</scope>
    <source>
        <strain evidence="3">Tak-1</strain>
    </source>
</reference>
<keyword evidence="3" id="KW-1185">Reference proteome</keyword>
<feature type="region of interest" description="Disordered" evidence="1">
    <location>
        <begin position="58"/>
        <end position="83"/>
    </location>
</feature>